<dbReference type="PANTHER" id="PTHR32097">
    <property type="entry name" value="CAMP-BINDING PROTEIN 1-RELATED"/>
    <property type="match status" value="1"/>
</dbReference>
<accession>A0ABY5VTC1</accession>
<organism evidence="3 4">
    <name type="scientific">Dactylosporangium fulvum</name>
    <dbReference type="NCBI Taxonomy" id="53359"/>
    <lineage>
        <taxon>Bacteria</taxon>
        <taxon>Bacillati</taxon>
        <taxon>Actinomycetota</taxon>
        <taxon>Actinomycetes</taxon>
        <taxon>Micromonosporales</taxon>
        <taxon>Micromonosporaceae</taxon>
        <taxon>Dactylosporangium</taxon>
    </lineage>
</organism>
<dbReference type="Pfam" id="PF02342">
    <property type="entry name" value="TerD"/>
    <property type="match status" value="1"/>
</dbReference>
<dbReference type="RefSeq" id="WP_259858120.1">
    <property type="nucleotide sequence ID" value="NZ_BAAAST010000009.1"/>
</dbReference>
<evidence type="ECO:0000259" key="2">
    <source>
        <dbReference type="Pfam" id="PF02342"/>
    </source>
</evidence>
<reference evidence="3" key="1">
    <citation type="submission" date="2021-04" db="EMBL/GenBank/DDBJ databases">
        <authorList>
            <person name="Hartkoorn R.C."/>
            <person name="Beaudoing E."/>
            <person name="Hot D."/>
        </authorList>
    </citation>
    <scope>NUCLEOTIDE SEQUENCE</scope>
    <source>
        <strain evidence="3">NRRL B-16292</strain>
    </source>
</reference>
<protein>
    <submittedName>
        <fullName evidence="3">TerD family protein</fullName>
    </submittedName>
</protein>
<gene>
    <name evidence="3" type="ORF">Dfulv_35095</name>
</gene>
<dbReference type="Proteomes" id="UP001059617">
    <property type="component" value="Chromosome"/>
</dbReference>
<dbReference type="InterPro" id="IPR051324">
    <property type="entry name" value="Stress/Tellurium_Resist"/>
</dbReference>
<dbReference type="CDD" id="cd06974">
    <property type="entry name" value="TerD_like"/>
    <property type="match status" value="1"/>
</dbReference>
<dbReference type="EMBL" id="CP073720">
    <property type="protein sequence ID" value="UWP80361.1"/>
    <property type="molecule type" value="Genomic_DNA"/>
</dbReference>
<dbReference type="Gene3D" id="2.60.60.30">
    <property type="entry name" value="sav2460 like domains"/>
    <property type="match status" value="1"/>
</dbReference>
<dbReference type="PANTHER" id="PTHR32097:SF4">
    <property type="entry name" value="GENERAL STRESS PROTEIN 16U"/>
    <property type="match status" value="1"/>
</dbReference>
<evidence type="ECO:0000313" key="4">
    <source>
        <dbReference type="Proteomes" id="UP001059617"/>
    </source>
</evidence>
<keyword evidence="4" id="KW-1185">Reference proteome</keyword>
<dbReference type="InterPro" id="IPR003325">
    <property type="entry name" value="TerD"/>
</dbReference>
<feature type="domain" description="TerD" evidence="2">
    <location>
        <begin position="1"/>
        <end position="180"/>
    </location>
</feature>
<name>A0ABY5VTC1_9ACTN</name>
<reference evidence="3" key="2">
    <citation type="submission" date="2022-09" db="EMBL/GenBank/DDBJ databases">
        <title>Biosynthetic gene clusters of Dactylosporangioum fulvum.</title>
        <authorList>
            <person name="Caradec T."/>
        </authorList>
    </citation>
    <scope>NUCLEOTIDE SEQUENCE</scope>
    <source>
        <strain evidence="3">NRRL B-16292</strain>
    </source>
</reference>
<evidence type="ECO:0000313" key="3">
    <source>
        <dbReference type="EMBL" id="UWP80361.1"/>
    </source>
</evidence>
<evidence type="ECO:0000256" key="1">
    <source>
        <dbReference type="ARBA" id="ARBA00008775"/>
    </source>
</evidence>
<sequence length="184" mass="20059">MRRGANVGLTREIPGLRGVVIGVRFVAGAERTLADNLVVAAILCDATTKALSDRHFVFFNQLTSSDLSVRQLEQVLGADSEQIEVDLDRVPPEVSRIVVVLYINEGAVQRRSLGQLRSCSVRVLNLDDNVELVRSEDLAAGLTQETGLALGELYRHNREWKFKVLGDAYAGGIAQIAADYGVPL</sequence>
<proteinExistence type="inferred from homology"/>
<comment type="similarity">
    <text evidence="1">Belongs to the CAPAB/TerDEXZ family.</text>
</comment>